<dbReference type="InterPro" id="IPR050490">
    <property type="entry name" value="Bact_solute-bd_prot1"/>
</dbReference>
<dbReference type="PANTHER" id="PTHR43649">
    <property type="entry name" value="ARABINOSE-BINDING PROTEIN-RELATED"/>
    <property type="match status" value="1"/>
</dbReference>
<proteinExistence type="inferred from homology"/>
<reference evidence="3" key="1">
    <citation type="submission" date="2021-03" db="EMBL/GenBank/DDBJ databases">
        <title>Whole genome shotgun sequence of Actinoplanes auranticolor NBRC 12245.</title>
        <authorList>
            <person name="Komaki H."/>
            <person name="Tamura T."/>
        </authorList>
    </citation>
    <scope>NUCLEOTIDE SEQUENCE</scope>
    <source>
        <strain evidence="3">NBRC 12245</strain>
    </source>
</reference>
<keyword evidence="4" id="KW-1185">Reference proteome</keyword>
<dbReference type="InterPro" id="IPR006059">
    <property type="entry name" value="SBP"/>
</dbReference>
<dbReference type="SUPFAM" id="SSF53850">
    <property type="entry name" value="Periplasmic binding protein-like II"/>
    <property type="match status" value="1"/>
</dbReference>
<comment type="caution">
    <text evidence="3">The sequence shown here is derived from an EMBL/GenBank/DDBJ whole genome shotgun (WGS) entry which is preliminary data.</text>
</comment>
<dbReference type="PANTHER" id="PTHR43649:SF29">
    <property type="entry name" value="OSMOPROTECTIVE COMPOUNDS-BINDING PROTEIN GGTB"/>
    <property type="match status" value="1"/>
</dbReference>
<sequence>MVWSGGELVRFREVVRQYPHPVDVVSTRNDIDAFLSARYRAGNQPDVAIVPQISLIADYARRGWLQPVPAEVTRRFADQWQAMVTVDGRQYGAWVKAAHKSLVWYPADRFPEPPGTWAEFVALVRERAAAGGPAPLALGAADGWVLTDWLENLLIGFAAPGEYQGLVDGTEPWDGPLVRTALTELAAVWAIPGAFPDGIGRALITQNEESVIQVVEGRAAMVVEGDFIAAVADRFRPAGAAALSAARFPAGPRAQPLLVAGDAAMVFAGSGVGGELVEWLTRRESFRPWITAGGYLSPNTLIKPDAYGPAAARAAELSDPAGALQFDLSDQLRGSLGGPDGLGSWKILQDFLAEVTRPGAVDRACRRLVRAAAQARRETGS</sequence>
<dbReference type="Gene3D" id="3.40.190.10">
    <property type="entry name" value="Periplasmic binding protein-like II"/>
    <property type="match status" value="2"/>
</dbReference>
<dbReference type="Proteomes" id="UP000681340">
    <property type="component" value="Unassembled WGS sequence"/>
</dbReference>
<dbReference type="AlphaFoldDB" id="A0A919S505"/>
<name>A0A919S505_9ACTN</name>
<gene>
    <name evidence="3" type="ORF">Aau02nite_15170</name>
</gene>
<organism evidence="3 4">
    <name type="scientific">Actinoplanes auranticolor</name>
    <dbReference type="NCBI Taxonomy" id="47988"/>
    <lineage>
        <taxon>Bacteria</taxon>
        <taxon>Bacillati</taxon>
        <taxon>Actinomycetota</taxon>
        <taxon>Actinomycetes</taxon>
        <taxon>Micromonosporales</taxon>
        <taxon>Micromonosporaceae</taxon>
        <taxon>Actinoplanes</taxon>
    </lineage>
</organism>
<evidence type="ECO:0000313" key="4">
    <source>
        <dbReference type="Proteomes" id="UP000681340"/>
    </source>
</evidence>
<evidence type="ECO:0000256" key="1">
    <source>
        <dbReference type="ARBA" id="ARBA00008520"/>
    </source>
</evidence>
<dbReference type="Pfam" id="PF01547">
    <property type="entry name" value="SBP_bac_1"/>
    <property type="match status" value="1"/>
</dbReference>
<dbReference type="EMBL" id="BOQL01000015">
    <property type="protein sequence ID" value="GIM65164.1"/>
    <property type="molecule type" value="Genomic_DNA"/>
</dbReference>
<evidence type="ECO:0000313" key="3">
    <source>
        <dbReference type="EMBL" id="GIM65164.1"/>
    </source>
</evidence>
<comment type="similarity">
    <text evidence="1">Belongs to the bacterial solute-binding protein 1 family.</text>
</comment>
<accession>A0A919S505</accession>
<keyword evidence="2" id="KW-0813">Transport</keyword>
<protein>
    <submittedName>
        <fullName evidence="3">Sugar ABC transporter substrate-binding protein</fullName>
    </submittedName>
</protein>
<evidence type="ECO:0000256" key="2">
    <source>
        <dbReference type="ARBA" id="ARBA00022448"/>
    </source>
</evidence>